<feature type="domain" description="Luciferase-like" evidence="5">
    <location>
        <begin position="14"/>
        <end position="293"/>
    </location>
</feature>
<dbReference type="InterPro" id="IPR011251">
    <property type="entry name" value="Luciferase-like_dom"/>
</dbReference>
<dbReference type="SUPFAM" id="SSF51679">
    <property type="entry name" value="Bacterial luciferase-like"/>
    <property type="match status" value="1"/>
</dbReference>
<keyword evidence="4" id="KW-0503">Monooxygenase</keyword>
<evidence type="ECO:0000259" key="5">
    <source>
        <dbReference type="Pfam" id="PF00296"/>
    </source>
</evidence>
<evidence type="ECO:0000313" key="7">
    <source>
        <dbReference type="Proteomes" id="UP001344906"/>
    </source>
</evidence>
<keyword evidence="1" id="KW-0285">Flavoprotein</keyword>
<keyword evidence="3" id="KW-0560">Oxidoreductase</keyword>
<dbReference type="RefSeq" id="WP_338248115.1">
    <property type="nucleotide sequence ID" value="NZ_BSRI01000001.1"/>
</dbReference>
<dbReference type="InterPro" id="IPR050172">
    <property type="entry name" value="SsuD_RutA_monooxygenase"/>
</dbReference>
<comment type="caution">
    <text evidence="6">The sequence shown here is derived from an EMBL/GenBank/DDBJ whole genome shotgun (WGS) entry which is preliminary data.</text>
</comment>
<accession>A0ABQ6FJP2</accession>
<name>A0ABQ6FJP2_9CHLR</name>
<evidence type="ECO:0000256" key="1">
    <source>
        <dbReference type="ARBA" id="ARBA00022630"/>
    </source>
</evidence>
<organism evidence="6 7">
    <name type="scientific">Dictyobacter halimunensis</name>
    <dbReference type="NCBI Taxonomy" id="3026934"/>
    <lineage>
        <taxon>Bacteria</taxon>
        <taxon>Bacillati</taxon>
        <taxon>Chloroflexota</taxon>
        <taxon>Ktedonobacteria</taxon>
        <taxon>Ktedonobacterales</taxon>
        <taxon>Dictyobacteraceae</taxon>
        <taxon>Dictyobacter</taxon>
    </lineage>
</organism>
<evidence type="ECO:0000256" key="4">
    <source>
        <dbReference type="ARBA" id="ARBA00023033"/>
    </source>
</evidence>
<dbReference type="EMBL" id="BSRI01000001">
    <property type="protein sequence ID" value="GLV54448.1"/>
    <property type="molecule type" value="Genomic_DNA"/>
</dbReference>
<evidence type="ECO:0000256" key="3">
    <source>
        <dbReference type="ARBA" id="ARBA00023002"/>
    </source>
</evidence>
<evidence type="ECO:0000313" key="6">
    <source>
        <dbReference type="EMBL" id="GLV54448.1"/>
    </source>
</evidence>
<dbReference type="InterPro" id="IPR019952">
    <property type="entry name" value="F420_OxRdatse_Rv1855c_pred"/>
</dbReference>
<dbReference type="Gene3D" id="3.20.20.30">
    <property type="entry name" value="Luciferase-like domain"/>
    <property type="match status" value="1"/>
</dbReference>
<sequence>MVEISIMIEGQNGLNWPYWKRMAVEVDQLGFAGLFRSDHYTNPNPPDLDSLEMIVSLTYLADRTQHIHFGPLVAPVSFREPTMLARQAAALDDLSNGRMILGLGAGWQEREHSLFGYQLGNVKTRMDRFEEALEVITRLLRSDEPVTFEGHFFQVRGATLLPRTQRPGGPRIMIGGNGIKRTLPLVARYADIWNTVAPTPADFKERSQILDRLLQQAGRQPDAVKRTVMHSVVFARDRAELEHKLSQYRQEPEFTTMNTDGLVKQLIAANKTIIGTPDQIVQQLQAYADAGAQEIMLQWFDFEDIEGLRAFASSVLPRVSTL</sequence>
<dbReference type="Pfam" id="PF00296">
    <property type="entry name" value="Bac_luciferase"/>
    <property type="match status" value="1"/>
</dbReference>
<dbReference type="Proteomes" id="UP001344906">
    <property type="component" value="Unassembled WGS sequence"/>
</dbReference>
<gene>
    <name evidence="6" type="ORF">KDH_12950</name>
</gene>
<dbReference type="PANTHER" id="PTHR42847">
    <property type="entry name" value="ALKANESULFONATE MONOOXYGENASE"/>
    <property type="match status" value="1"/>
</dbReference>
<reference evidence="6 7" key="1">
    <citation type="submission" date="2023-02" db="EMBL/GenBank/DDBJ databases">
        <title>Dictyobacter halimunensis sp. nov., a new member of the class Ktedonobacteria from forest soil in a geothermal area.</title>
        <authorList>
            <person name="Rachmania M.K."/>
            <person name="Ningsih F."/>
            <person name="Sakai Y."/>
            <person name="Yabe S."/>
            <person name="Yokota A."/>
            <person name="Sjamsuridzal W."/>
        </authorList>
    </citation>
    <scope>NUCLEOTIDE SEQUENCE [LARGE SCALE GENOMIC DNA]</scope>
    <source>
        <strain evidence="6 7">S3.2.2.5</strain>
    </source>
</reference>
<evidence type="ECO:0000256" key="2">
    <source>
        <dbReference type="ARBA" id="ARBA00022643"/>
    </source>
</evidence>
<keyword evidence="7" id="KW-1185">Reference proteome</keyword>
<dbReference type="InterPro" id="IPR036661">
    <property type="entry name" value="Luciferase-like_sf"/>
</dbReference>
<dbReference type="NCBIfam" id="TIGR03560">
    <property type="entry name" value="F420_Rv1855c"/>
    <property type="match status" value="1"/>
</dbReference>
<keyword evidence="2" id="KW-0288">FMN</keyword>
<protein>
    <submittedName>
        <fullName evidence="6">LLM class F420-dependent oxidoreductase</fullName>
    </submittedName>
</protein>
<dbReference type="PANTHER" id="PTHR42847:SF4">
    <property type="entry name" value="ALKANESULFONATE MONOOXYGENASE-RELATED"/>
    <property type="match status" value="1"/>
</dbReference>
<proteinExistence type="predicted"/>